<evidence type="ECO:0000256" key="1">
    <source>
        <dbReference type="ARBA" id="ARBA00003756"/>
    </source>
</evidence>
<comment type="subunit">
    <text evidence="4">Interacts (via C-terminus) with host PPP1CB.</text>
</comment>
<keyword evidence="9" id="KW-0426">Late protein</keyword>
<feature type="region of interest" description="Disordered" evidence="13">
    <location>
        <begin position="220"/>
        <end position="242"/>
    </location>
</feature>
<dbReference type="PANTHER" id="PTHR16489:SF12">
    <property type="entry name" value="GH11727P"/>
    <property type="match status" value="1"/>
</dbReference>
<dbReference type="GO" id="GO:0019888">
    <property type="term" value="F:protein phosphatase regulator activity"/>
    <property type="evidence" value="ECO:0007669"/>
    <property type="project" value="TreeGrafter"/>
</dbReference>
<dbReference type="InterPro" id="IPR051254">
    <property type="entry name" value="PPP1R15"/>
</dbReference>
<evidence type="ECO:0000256" key="13">
    <source>
        <dbReference type="SAM" id="MobiDB-lite"/>
    </source>
</evidence>
<evidence type="ECO:0000256" key="5">
    <source>
        <dbReference type="ARBA" id="ARBA00019072"/>
    </source>
</evidence>
<evidence type="ECO:0000256" key="11">
    <source>
        <dbReference type="ARBA" id="ARBA00023280"/>
    </source>
</evidence>
<dbReference type="GO" id="GO:0005783">
    <property type="term" value="C:endoplasmic reticulum"/>
    <property type="evidence" value="ECO:0007669"/>
    <property type="project" value="TreeGrafter"/>
</dbReference>
<evidence type="ECO:0000256" key="12">
    <source>
        <dbReference type="ARBA" id="ARBA00031298"/>
    </source>
</evidence>
<name>W8BX39_CERCA</name>
<accession>W8BX39</accession>
<dbReference type="GO" id="GO:0051246">
    <property type="term" value="P:regulation of protein metabolic process"/>
    <property type="evidence" value="ECO:0007669"/>
    <property type="project" value="UniProtKB-ARBA"/>
</dbReference>
<keyword evidence="8" id="KW-1114">Inhibition of host interferon signaling pathway by virus</keyword>
<dbReference type="Pfam" id="PF10488">
    <property type="entry name" value="PP1c_bdg"/>
    <property type="match status" value="1"/>
</dbReference>
<comment type="function">
    <text evidence="1">Interacts with the host phosphatase PP1 catalytic subunit (PPP1CB) and recruits it to dephosphorylate EIF2S1/eIF2alpha and therefore restores the host translation that has been shut-down by the host. Also inhibits the EIF2S1/eIF2alpha-ATF4-DDIT3/CHOP pathway.</text>
</comment>
<protein>
    <recommendedName>
        <fullName evidence="5">Protein DP71L</fullName>
    </recommendedName>
    <alternativeName>
        <fullName evidence="12">MyD116 homolog</fullName>
    </alternativeName>
</protein>
<dbReference type="EMBL" id="GAMC01000680">
    <property type="protein sequence ID" value="JAC05876.1"/>
    <property type="molecule type" value="mRNA"/>
</dbReference>
<dbReference type="PANTHER" id="PTHR16489">
    <property type="entry name" value="GH11727P"/>
    <property type="match status" value="1"/>
</dbReference>
<evidence type="ECO:0000256" key="10">
    <source>
        <dbReference type="ARBA" id="ARBA00023258"/>
    </source>
</evidence>
<evidence type="ECO:0000256" key="3">
    <source>
        <dbReference type="ARBA" id="ARBA00010161"/>
    </source>
</evidence>
<keyword evidence="10" id="KW-0922">Interferon antiviral system evasion</keyword>
<feature type="domain" description="Protein phosphatase 1 regulatory subunit 15A/B C-terminal" evidence="14">
    <location>
        <begin position="291"/>
        <end position="336"/>
    </location>
</feature>
<feature type="compositionally biased region" description="Basic and acidic residues" evidence="13">
    <location>
        <begin position="233"/>
        <end position="242"/>
    </location>
</feature>
<comment type="similarity">
    <text evidence="2">Belongs to the asfivirus DP71L family.</text>
</comment>
<evidence type="ECO:0000313" key="15">
    <source>
        <dbReference type="EMBL" id="JAC05876.1"/>
    </source>
</evidence>
<comment type="similarity">
    <text evidence="3">Belongs to the PPP1R15 family.</text>
</comment>
<organism evidence="15">
    <name type="scientific">Ceratitis capitata</name>
    <name type="common">Mediterranean fruit fly</name>
    <name type="synonym">Tephritis capitata</name>
    <dbReference type="NCBI Taxonomy" id="7213"/>
    <lineage>
        <taxon>Eukaryota</taxon>
        <taxon>Metazoa</taxon>
        <taxon>Ecdysozoa</taxon>
        <taxon>Arthropoda</taxon>
        <taxon>Hexapoda</taxon>
        <taxon>Insecta</taxon>
        <taxon>Pterygota</taxon>
        <taxon>Neoptera</taxon>
        <taxon>Endopterygota</taxon>
        <taxon>Diptera</taxon>
        <taxon>Brachycera</taxon>
        <taxon>Muscomorpha</taxon>
        <taxon>Tephritoidea</taxon>
        <taxon>Tephritidae</taxon>
        <taxon>Ceratitis</taxon>
        <taxon>Ceratitis</taxon>
    </lineage>
</organism>
<evidence type="ECO:0000259" key="14">
    <source>
        <dbReference type="Pfam" id="PF10488"/>
    </source>
</evidence>
<reference evidence="15" key="1">
    <citation type="submission" date="2013-07" db="EMBL/GenBank/DDBJ databases">
        <authorList>
            <person name="Geib S."/>
        </authorList>
    </citation>
    <scope>NUCLEOTIDE SEQUENCE</scope>
</reference>
<sequence length="348" mass="39971">MLKVNDILTAHVPCGFSTVEDVNSHYKSSILGIPVKYLYNTSNLKSNVSGVNFCKNFNKNYCTDITFNFFCSTICKLISLSTSHKLNYVNNSLKTYSWDTTRNADLPVLSSIIVKMKSPLIKPAAQNLLVQLIEGLKSPFHKEMNNDINNPPSEISITDDEMAPPERDFISSGSSNEHNIHLSHGCLPWKQRQRTVSEHSDDICFLEEDGSNNQNYDFYYDDGDESEDENSDEDIKGSFEKNENKLNGSLESITSDNSSCYIRNVASPIHKVKKVRFNLNPVVHTMYAWSFAYKSARKGQWENFARDRDRFRRRIENTSKYLNPILTPEHRSFIYNSRFGEKDSDKFK</sequence>
<evidence type="ECO:0000256" key="9">
    <source>
        <dbReference type="ARBA" id="ARBA00022921"/>
    </source>
</evidence>
<dbReference type="InterPro" id="IPR019523">
    <property type="entry name" value="Prot_Pase1_reg-su15A/B_C"/>
</dbReference>
<evidence type="ECO:0000256" key="2">
    <source>
        <dbReference type="ARBA" id="ARBA00007512"/>
    </source>
</evidence>
<proteinExistence type="evidence at transcript level"/>
<evidence type="ECO:0000256" key="4">
    <source>
        <dbReference type="ARBA" id="ARBA00011204"/>
    </source>
</evidence>
<dbReference type="GO" id="GO:0039502">
    <property type="term" value="P:symbiont-mediated suppression of host type I interferon-mediated signaling pathway"/>
    <property type="evidence" value="ECO:0007669"/>
    <property type="project" value="UniProtKB-KW"/>
</dbReference>
<keyword evidence="11" id="KW-0899">Viral immunoevasion</keyword>
<keyword evidence="7" id="KW-1090">Inhibition of host innate immune response by virus</keyword>
<evidence type="ECO:0000256" key="6">
    <source>
        <dbReference type="ARBA" id="ARBA00022581"/>
    </source>
</evidence>
<reference evidence="15" key="2">
    <citation type="journal article" date="2014" name="BMC Genomics">
        <title>A genomic perspective to assessing quality of mass-reared SIT flies used in Mediterranean fruit fly (Ceratitis capitata) eradication in California.</title>
        <authorList>
            <person name="Calla B."/>
            <person name="Hall B."/>
            <person name="Hou S."/>
            <person name="Geib S.M."/>
        </authorList>
    </citation>
    <scope>NUCLEOTIDE SEQUENCE</scope>
</reference>
<gene>
    <name evidence="15" type="primary">PR15A</name>
</gene>
<evidence type="ECO:0000256" key="7">
    <source>
        <dbReference type="ARBA" id="ARBA00022632"/>
    </source>
</evidence>
<feature type="compositionally biased region" description="Acidic residues" evidence="13">
    <location>
        <begin position="220"/>
        <end position="232"/>
    </location>
</feature>
<dbReference type="GO" id="GO:0034976">
    <property type="term" value="P:response to endoplasmic reticulum stress"/>
    <property type="evidence" value="ECO:0007669"/>
    <property type="project" value="TreeGrafter"/>
</dbReference>
<dbReference type="AlphaFoldDB" id="W8BX39"/>
<evidence type="ECO:0000256" key="8">
    <source>
        <dbReference type="ARBA" id="ARBA00022830"/>
    </source>
</evidence>
<keyword evidence="6" id="KW-0945">Host-virus interaction</keyword>
<dbReference type="GO" id="GO:0000164">
    <property type="term" value="C:protein phosphatase type 1 complex"/>
    <property type="evidence" value="ECO:0007669"/>
    <property type="project" value="TreeGrafter"/>
</dbReference>
<dbReference type="OrthoDB" id="5976067at2759"/>